<dbReference type="PANTHER" id="PTHR42831">
    <property type="entry name" value="FE-S PROTEIN MATURATION AUXILIARY FACTOR YITW"/>
    <property type="match status" value="1"/>
</dbReference>
<proteinExistence type="predicted"/>
<gene>
    <name evidence="2" type="ORF">HY834_20820</name>
</gene>
<dbReference type="EMBL" id="JACRAF010000069">
    <property type="protein sequence ID" value="MBI4924186.1"/>
    <property type="molecule type" value="Genomic_DNA"/>
</dbReference>
<protein>
    <submittedName>
        <fullName evidence="2">Metal-sulfur cluster assembly factor</fullName>
    </submittedName>
</protein>
<dbReference type="Gene3D" id="3.30.300.130">
    <property type="entry name" value="Fe-S cluster assembly (FSCA)"/>
    <property type="match status" value="1"/>
</dbReference>
<dbReference type="InterPro" id="IPR034904">
    <property type="entry name" value="FSCA_dom_sf"/>
</dbReference>
<reference evidence="2" key="1">
    <citation type="submission" date="2020-07" db="EMBL/GenBank/DDBJ databases">
        <title>Huge and variable diversity of episymbiotic CPR bacteria and DPANN archaea in groundwater ecosystems.</title>
        <authorList>
            <person name="He C.Y."/>
            <person name="Keren R."/>
            <person name="Whittaker M."/>
            <person name="Farag I.F."/>
            <person name="Doudna J."/>
            <person name="Cate J.H.D."/>
            <person name="Banfield J.F."/>
        </authorList>
    </citation>
    <scope>NUCLEOTIDE SEQUENCE</scope>
    <source>
        <strain evidence="2">NC_groundwater_1586_Pr3_B-0.1um_66_15</strain>
    </source>
</reference>
<dbReference type="Pfam" id="PF01883">
    <property type="entry name" value="FeS_assembly_P"/>
    <property type="match status" value="1"/>
</dbReference>
<feature type="domain" description="MIP18 family-like" evidence="1">
    <location>
        <begin position="11"/>
        <end position="82"/>
    </location>
</feature>
<accession>A0A933P0N6</accession>
<sequence length="111" mass="12328">MTILLPVLDPEICDCLRSVLDPEIGINIVDLGLVLFALRSADVVDVKLTLTSRACPLGELVTEQAREALALSLPDISRVNIELVWDPLWTQDFITDRGYELLGLPRTRTLT</sequence>
<dbReference type="InterPro" id="IPR002744">
    <property type="entry name" value="MIP18-like"/>
</dbReference>
<dbReference type="Proteomes" id="UP000782610">
    <property type="component" value="Unassembled WGS sequence"/>
</dbReference>
<dbReference type="PANTHER" id="PTHR42831:SF1">
    <property type="entry name" value="FE-S PROTEIN MATURATION AUXILIARY FACTOR YITW"/>
    <property type="match status" value="1"/>
</dbReference>
<comment type="caution">
    <text evidence="2">The sequence shown here is derived from an EMBL/GenBank/DDBJ whole genome shotgun (WGS) entry which is preliminary data.</text>
</comment>
<evidence type="ECO:0000313" key="3">
    <source>
        <dbReference type="Proteomes" id="UP000782610"/>
    </source>
</evidence>
<dbReference type="SUPFAM" id="SSF117916">
    <property type="entry name" value="Fe-S cluster assembly (FSCA) domain-like"/>
    <property type="match status" value="1"/>
</dbReference>
<evidence type="ECO:0000313" key="2">
    <source>
        <dbReference type="EMBL" id="MBI4924186.1"/>
    </source>
</evidence>
<evidence type="ECO:0000259" key="1">
    <source>
        <dbReference type="Pfam" id="PF01883"/>
    </source>
</evidence>
<name>A0A933P0N6_9HYPH</name>
<organism evidence="2 3">
    <name type="scientific">Devosia nanyangense</name>
    <dbReference type="NCBI Taxonomy" id="1228055"/>
    <lineage>
        <taxon>Bacteria</taxon>
        <taxon>Pseudomonadati</taxon>
        <taxon>Pseudomonadota</taxon>
        <taxon>Alphaproteobacteria</taxon>
        <taxon>Hyphomicrobiales</taxon>
        <taxon>Devosiaceae</taxon>
        <taxon>Devosia</taxon>
    </lineage>
</organism>
<dbReference type="AlphaFoldDB" id="A0A933P0N6"/>
<dbReference type="InterPro" id="IPR052339">
    <property type="entry name" value="Fe-S_Maturation_MIP18"/>
</dbReference>